<reference evidence="3 4" key="1">
    <citation type="journal article" date="2020" name="Nat. Commun.">
        <title>Genome of Tripterygium wilfordii and identification of cytochrome P450 involved in triptolide biosynthesis.</title>
        <authorList>
            <person name="Tu L."/>
            <person name="Su P."/>
            <person name="Zhang Z."/>
            <person name="Gao L."/>
            <person name="Wang J."/>
            <person name="Hu T."/>
            <person name="Zhou J."/>
            <person name="Zhang Y."/>
            <person name="Zhao Y."/>
            <person name="Liu Y."/>
            <person name="Song Y."/>
            <person name="Tong Y."/>
            <person name="Lu Y."/>
            <person name="Yang J."/>
            <person name="Xu C."/>
            <person name="Jia M."/>
            <person name="Peters R.J."/>
            <person name="Huang L."/>
            <person name="Gao W."/>
        </authorList>
    </citation>
    <scope>NUCLEOTIDE SEQUENCE [LARGE SCALE GENOMIC DNA]</scope>
    <source>
        <strain evidence="4">cv. XIE 37</strain>
        <tissue evidence="3">Leaf</tissue>
    </source>
</reference>
<dbReference type="EMBL" id="JAAARO010000022">
    <property type="protein sequence ID" value="KAF5726576.1"/>
    <property type="molecule type" value="Genomic_DNA"/>
</dbReference>
<keyword evidence="2" id="KW-1133">Transmembrane helix</keyword>
<evidence type="ECO:0000313" key="4">
    <source>
        <dbReference type="Proteomes" id="UP000593562"/>
    </source>
</evidence>
<dbReference type="PANTHER" id="PTHR36760:SF1">
    <property type="entry name" value="ACIDIC LEUCINE-RICH NUCLEAR PHOSPHOPROTEIN 32 FAMILY B PROTEIN"/>
    <property type="match status" value="1"/>
</dbReference>
<dbReference type="Proteomes" id="UP000593562">
    <property type="component" value="Unassembled WGS sequence"/>
</dbReference>
<keyword evidence="2" id="KW-0472">Membrane</keyword>
<proteinExistence type="predicted"/>
<dbReference type="AlphaFoldDB" id="A0A7J7BYF0"/>
<sequence>MSEFSYPSKKTTPHNFSILLLSDFHLFCSFAISHPLYFSYLIFFSPYLLKLLSFLSPLFITTSLLVLLVLFTVSPDTVSDSSTSHPELSESKASFLLSAYKTIVDKLRSEVENEDHEFYCFEELEVYKIVFETSDPENRENPDEVLEMGDKEDPLASSETQSDKYFDPEGFDGDLGENSVVGDSQSLRGFLNQKQELEDLCKKQEKEVKPLGVESNKVEETSVVSGSNAVGNKIISEAKVNVYNGEDYANSTKLGADLWSTNGDYSSKVIENSEMNLGSSGSMRKEKEWRRTLACKLLEERHNVDGSGGGGGGEGMDMLWETYEANDSTKVQTKSDKKKTSTNGRSIKECCEDEEEEDYDDEQLCCLQALKLSAGKMNLGMGRPNLLKISKAFKGIGWLHHLTKIRKKAYH</sequence>
<keyword evidence="2" id="KW-0812">Transmembrane</keyword>
<evidence type="ECO:0000256" key="2">
    <source>
        <dbReference type="SAM" id="Phobius"/>
    </source>
</evidence>
<name>A0A7J7BYF0_TRIWF</name>
<dbReference type="PANTHER" id="PTHR36760">
    <property type="entry name" value="ACIDIC LEUCINE-RICH NUCLEAR PHOSPHOPROTEIN 32 FAMILY B PROTEIN"/>
    <property type="match status" value="1"/>
</dbReference>
<dbReference type="FunCoup" id="A0A7J7BYF0">
    <property type="interactions" value="291"/>
</dbReference>
<feature type="compositionally biased region" description="Basic and acidic residues" evidence="1">
    <location>
        <begin position="136"/>
        <end position="154"/>
    </location>
</feature>
<keyword evidence="4" id="KW-1185">Reference proteome</keyword>
<feature type="transmembrane region" description="Helical" evidence="2">
    <location>
        <begin position="24"/>
        <end position="44"/>
    </location>
</feature>
<evidence type="ECO:0000256" key="1">
    <source>
        <dbReference type="SAM" id="MobiDB-lite"/>
    </source>
</evidence>
<gene>
    <name evidence="3" type="ORF">HS088_TW22G00255</name>
</gene>
<feature type="region of interest" description="Disordered" evidence="1">
    <location>
        <begin position="136"/>
        <end position="163"/>
    </location>
</feature>
<dbReference type="OrthoDB" id="1939140at2759"/>
<dbReference type="InParanoid" id="A0A7J7BYF0"/>
<accession>A0A7J7BYF0</accession>
<comment type="caution">
    <text evidence="3">The sequence shown here is derived from an EMBL/GenBank/DDBJ whole genome shotgun (WGS) entry which is preliminary data.</text>
</comment>
<organism evidence="3 4">
    <name type="scientific">Tripterygium wilfordii</name>
    <name type="common">Thunder God vine</name>
    <dbReference type="NCBI Taxonomy" id="458696"/>
    <lineage>
        <taxon>Eukaryota</taxon>
        <taxon>Viridiplantae</taxon>
        <taxon>Streptophyta</taxon>
        <taxon>Embryophyta</taxon>
        <taxon>Tracheophyta</taxon>
        <taxon>Spermatophyta</taxon>
        <taxon>Magnoliopsida</taxon>
        <taxon>eudicotyledons</taxon>
        <taxon>Gunneridae</taxon>
        <taxon>Pentapetalae</taxon>
        <taxon>rosids</taxon>
        <taxon>fabids</taxon>
        <taxon>Celastrales</taxon>
        <taxon>Celastraceae</taxon>
        <taxon>Tripterygium</taxon>
    </lineage>
</organism>
<evidence type="ECO:0000313" key="3">
    <source>
        <dbReference type="EMBL" id="KAF5726576.1"/>
    </source>
</evidence>
<feature type="transmembrane region" description="Helical" evidence="2">
    <location>
        <begin position="51"/>
        <end position="73"/>
    </location>
</feature>
<protein>
    <submittedName>
        <fullName evidence="3">Uncharacterized protein</fullName>
    </submittedName>
</protein>